<evidence type="ECO:0000256" key="1">
    <source>
        <dbReference type="ARBA" id="ARBA00004812"/>
    </source>
</evidence>
<feature type="active site" evidence="11">
    <location>
        <position position="329"/>
    </location>
</feature>
<feature type="binding site" evidence="11">
    <location>
        <position position="288"/>
    </location>
    <ligand>
        <name>L-glutamine</name>
        <dbReference type="ChEBI" id="CHEBI:58359"/>
    </ligand>
</feature>
<comment type="subunit">
    <text evidence="11">Composed of two chains; the small (or glutamine) chain promotes the hydrolysis of glutamine to ammonia, which is used by the large (or ammonia) chain to synthesize carbamoyl phosphate. Tetramer of heterodimers (alpha,beta)4.</text>
</comment>
<dbReference type="GO" id="GO:0006526">
    <property type="term" value="P:L-arginine biosynthetic process"/>
    <property type="evidence" value="ECO:0007669"/>
    <property type="project" value="UniProtKB-UniRule"/>
</dbReference>
<dbReference type="GO" id="GO:0004088">
    <property type="term" value="F:carbamoyl-phosphate synthase (glutamine-hydrolyzing) activity"/>
    <property type="evidence" value="ECO:0007669"/>
    <property type="project" value="UniProtKB-UniRule"/>
</dbReference>
<evidence type="ECO:0000256" key="11">
    <source>
        <dbReference type="HAMAP-Rule" id="MF_01209"/>
    </source>
</evidence>
<name>A0A850R057_9LACO</name>
<dbReference type="CDD" id="cd01744">
    <property type="entry name" value="GATase1_CPSase"/>
    <property type="match status" value="1"/>
</dbReference>
<evidence type="ECO:0000313" key="14">
    <source>
        <dbReference type="Proteomes" id="UP000563523"/>
    </source>
</evidence>
<dbReference type="Proteomes" id="UP000563523">
    <property type="component" value="Unassembled WGS sequence"/>
</dbReference>
<dbReference type="PRINTS" id="PR00096">
    <property type="entry name" value="GATASE"/>
</dbReference>
<dbReference type="HAMAP" id="MF_01209">
    <property type="entry name" value="CPSase_S_chain"/>
    <property type="match status" value="1"/>
</dbReference>
<feature type="binding site" evidence="11">
    <location>
        <position position="248"/>
    </location>
    <ligand>
        <name>L-glutamine</name>
        <dbReference type="ChEBI" id="CHEBI:58359"/>
    </ligand>
</feature>
<evidence type="ECO:0000259" key="12">
    <source>
        <dbReference type="SMART" id="SM01097"/>
    </source>
</evidence>
<dbReference type="Gene3D" id="3.40.50.880">
    <property type="match status" value="1"/>
</dbReference>
<dbReference type="NCBIfam" id="NF009475">
    <property type="entry name" value="PRK12838.1"/>
    <property type="match status" value="1"/>
</dbReference>
<evidence type="ECO:0000313" key="13">
    <source>
        <dbReference type="EMBL" id="NVY95730.1"/>
    </source>
</evidence>
<accession>A0A850R057</accession>
<evidence type="ECO:0000256" key="4">
    <source>
        <dbReference type="ARBA" id="ARBA00022598"/>
    </source>
</evidence>
<dbReference type="GO" id="GO:0005524">
    <property type="term" value="F:ATP binding"/>
    <property type="evidence" value="ECO:0007669"/>
    <property type="project" value="UniProtKB-UniRule"/>
</dbReference>
<dbReference type="InterPro" id="IPR050472">
    <property type="entry name" value="Anth_synth/Amidotransfase"/>
</dbReference>
<keyword evidence="11" id="KW-0028">Amino-acid biosynthesis</keyword>
<feature type="active site" evidence="11">
    <location>
        <position position="331"/>
    </location>
</feature>
<keyword evidence="7 11" id="KW-0315">Glutamine amidotransferase</keyword>
<feature type="binding site" evidence="11">
    <location>
        <position position="45"/>
    </location>
    <ligand>
        <name>L-glutamine</name>
        <dbReference type="ChEBI" id="CHEBI:58359"/>
    </ligand>
</feature>
<dbReference type="PRINTS" id="PR00099">
    <property type="entry name" value="CPSGATASE"/>
</dbReference>
<dbReference type="SMART" id="SM01097">
    <property type="entry name" value="CPSase_sm_chain"/>
    <property type="match status" value="1"/>
</dbReference>
<dbReference type="Pfam" id="PF00988">
    <property type="entry name" value="CPSase_sm_chain"/>
    <property type="match status" value="1"/>
</dbReference>
<comment type="similarity">
    <text evidence="3 11">Belongs to the CarA family.</text>
</comment>
<comment type="caution">
    <text evidence="13">The sequence shown here is derived from an EMBL/GenBank/DDBJ whole genome shotgun (WGS) entry which is preliminary data.</text>
</comment>
<gene>
    <name evidence="11" type="primary">carA</name>
    <name evidence="13" type="ORF">HU830_00705</name>
</gene>
<dbReference type="GO" id="GO:0006207">
    <property type="term" value="P:'de novo' pyrimidine nucleobase biosynthetic process"/>
    <property type="evidence" value="ECO:0007669"/>
    <property type="project" value="InterPro"/>
</dbReference>
<evidence type="ECO:0000256" key="7">
    <source>
        <dbReference type="ARBA" id="ARBA00022962"/>
    </source>
</evidence>
<feature type="region of interest" description="CPSase" evidence="11">
    <location>
        <begin position="1"/>
        <end position="168"/>
    </location>
</feature>
<dbReference type="PROSITE" id="PS51273">
    <property type="entry name" value="GATASE_TYPE_1"/>
    <property type="match status" value="1"/>
</dbReference>
<comment type="catalytic activity">
    <reaction evidence="9 11">
        <text>hydrogencarbonate + L-glutamine + 2 ATP + H2O = carbamoyl phosphate + L-glutamate + 2 ADP + phosphate + 2 H(+)</text>
        <dbReference type="Rhea" id="RHEA:18633"/>
        <dbReference type="ChEBI" id="CHEBI:15377"/>
        <dbReference type="ChEBI" id="CHEBI:15378"/>
        <dbReference type="ChEBI" id="CHEBI:17544"/>
        <dbReference type="ChEBI" id="CHEBI:29985"/>
        <dbReference type="ChEBI" id="CHEBI:30616"/>
        <dbReference type="ChEBI" id="CHEBI:43474"/>
        <dbReference type="ChEBI" id="CHEBI:58228"/>
        <dbReference type="ChEBI" id="CHEBI:58359"/>
        <dbReference type="ChEBI" id="CHEBI:456216"/>
        <dbReference type="EC" id="6.3.5.5"/>
    </reaction>
</comment>
<evidence type="ECO:0000256" key="3">
    <source>
        <dbReference type="ARBA" id="ARBA00007800"/>
    </source>
</evidence>
<dbReference type="SUPFAM" id="SSF52021">
    <property type="entry name" value="Carbamoyl phosphate synthetase, small subunit N-terminal domain"/>
    <property type="match status" value="1"/>
</dbReference>
<dbReference type="UniPathway" id="UPA00068">
    <property type="reaction ID" value="UER00171"/>
</dbReference>
<feature type="binding site" evidence="11">
    <location>
        <position position="289"/>
    </location>
    <ligand>
        <name>L-glutamine</name>
        <dbReference type="ChEBI" id="CHEBI:58359"/>
    </ligand>
</feature>
<dbReference type="FunFam" id="3.50.30.20:FF:000001">
    <property type="entry name" value="Carbamoyl-phosphate synthase small chain"/>
    <property type="match status" value="1"/>
</dbReference>
<comment type="function">
    <text evidence="11">Small subunit of the glutamine-dependent carbamoyl phosphate synthetase (CPSase). CPSase catalyzes the formation of carbamoyl phosphate from the ammonia moiety of glutamine, carbonate, and phosphate donated by ATP, constituting the first step of 2 biosynthetic pathways, one leading to arginine and/or urea and the other to pyrimidine nucleotides. The small subunit (glutamine amidotransferase) binds and cleaves glutamine to supply the large subunit with the substrate ammonia.</text>
</comment>
<evidence type="ECO:0000256" key="5">
    <source>
        <dbReference type="ARBA" id="ARBA00022741"/>
    </source>
</evidence>
<evidence type="ECO:0000256" key="2">
    <source>
        <dbReference type="ARBA" id="ARBA00005077"/>
    </source>
</evidence>
<organism evidence="13 14">
    <name type="scientific">Bombilactobacillus apium</name>
    <dbReference type="NCBI Taxonomy" id="2675299"/>
    <lineage>
        <taxon>Bacteria</taxon>
        <taxon>Bacillati</taxon>
        <taxon>Bacillota</taxon>
        <taxon>Bacilli</taxon>
        <taxon>Lactobacillales</taxon>
        <taxon>Lactobacillaceae</taxon>
        <taxon>Bombilactobacillus</taxon>
    </lineage>
</organism>
<comment type="pathway">
    <text evidence="2 11">Amino-acid biosynthesis; L-arginine biosynthesis; carbamoyl phosphate from bicarbonate: step 1/1.</text>
</comment>
<feature type="binding site" evidence="11">
    <location>
        <position position="217"/>
    </location>
    <ligand>
        <name>L-glutamine</name>
        <dbReference type="ChEBI" id="CHEBI:58359"/>
    </ligand>
</feature>
<dbReference type="InterPro" id="IPR002474">
    <property type="entry name" value="CarbamoylP_synth_ssu_N"/>
</dbReference>
<dbReference type="InterPro" id="IPR029062">
    <property type="entry name" value="Class_I_gatase-like"/>
</dbReference>
<evidence type="ECO:0000256" key="6">
    <source>
        <dbReference type="ARBA" id="ARBA00022840"/>
    </source>
</evidence>
<dbReference type="InterPro" id="IPR036480">
    <property type="entry name" value="CarbP_synth_ssu_N_sf"/>
</dbReference>
<keyword evidence="5 11" id="KW-0547">Nucleotide-binding</keyword>
<dbReference type="SUPFAM" id="SSF52317">
    <property type="entry name" value="Class I glutamine amidotransferase-like"/>
    <property type="match status" value="1"/>
</dbReference>
<dbReference type="PANTHER" id="PTHR43418">
    <property type="entry name" value="MULTIFUNCTIONAL TRYPTOPHAN BIOSYNTHESIS PROTEIN-RELATED"/>
    <property type="match status" value="1"/>
</dbReference>
<dbReference type="EMBL" id="JABZEC010000001">
    <property type="protein sequence ID" value="NVY95730.1"/>
    <property type="molecule type" value="Genomic_DNA"/>
</dbReference>
<feature type="binding site" evidence="11">
    <location>
        <position position="245"/>
    </location>
    <ligand>
        <name>L-glutamine</name>
        <dbReference type="ChEBI" id="CHEBI:58359"/>
    </ligand>
</feature>
<dbReference type="RefSeq" id="WP_176941901.1">
    <property type="nucleotide sequence ID" value="NZ_JABZEC010000001.1"/>
</dbReference>
<dbReference type="GO" id="GO:0044205">
    <property type="term" value="P:'de novo' UMP biosynthetic process"/>
    <property type="evidence" value="ECO:0007669"/>
    <property type="project" value="UniProtKB-UniRule"/>
</dbReference>
<protein>
    <recommendedName>
        <fullName evidence="11">Carbamoyl phosphate synthase small chain</fullName>
        <ecNumber evidence="11">6.3.5.5</ecNumber>
    </recommendedName>
    <alternativeName>
        <fullName evidence="11">Carbamoyl phosphate synthetase glutamine chain</fullName>
    </alternativeName>
</protein>
<feature type="binding site" evidence="11">
    <location>
        <position position="286"/>
    </location>
    <ligand>
        <name>L-glutamine</name>
        <dbReference type="ChEBI" id="CHEBI:58359"/>
    </ligand>
</feature>
<dbReference type="EC" id="6.3.5.5" evidence="11"/>
<proteinExistence type="inferred from homology"/>
<dbReference type="PRINTS" id="PR00097">
    <property type="entry name" value="ANTSNTHASEII"/>
</dbReference>
<dbReference type="GO" id="GO:0006541">
    <property type="term" value="P:glutamine metabolic process"/>
    <property type="evidence" value="ECO:0007669"/>
    <property type="project" value="InterPro"/>
</dbReference>
<dbReference type="InterPro" id="IPR006274">
    <property type="entry name" value="CarbamoylP_synth_ssu"/>
</dbReference>
<evidence type="ECO:0000256" key="9">
    <source>
        <dbReference type="ARBA" id="ARBA00048816"/>
    </source>
</evidence>
<dbReference type="Pfam" id="PF00117">
    <property type="entry name" value="GATase"/>
    <property type="match status" value="1"/>
</dbReference>
<reference evidence="13 14" key="1">
    <citation type="submission" date="2020-06" db="EMBL/GenBank/DDBJ databases">
        <authorList>
            <person name="Kang J."/>
        </authorList>
    </citation>
    <scope>NUCLEOTIDE SEQUENCE [LARGE SCALE GENOMIC DNA]</scope>
    <source>
        <strain evidence="13 14">DCY120</strain>
    </source>
</reference>
<comment type="pathway">
    <text evidence="1 11">Pyrimidine metabolism; UMP biosynthesis via de novo pathway; (S)-dihydroorotate from bicarbonate: step 1/3.</text>
</comment>
<dbReference type="InterPro" id="IPR017926">
    <property type="entry name" value="GATASE"/>
</dbReference>
<sequence length="358" mass="39397">MKRYLVLEDGTIYPGTAFGADCSAVGELVFNTGMSGYQESITDQSYNGEILMFTYPLIGNYGINCDDDESLIPTCQGVVVHEVARLASNWRQNLSLAEFLRRHQIPGITDIDTRAVTRHIRQKGALKATLVDEVTPQTVAQLQQEELPHDQVLTSTTKSPYPGPATGLKVVVIDFGLKLSILRELAQRNCNFTVLPATATAAEIMAYDPDGVLLSNGPGDPQDLTACLPVIREIQSQCPLMGICLGHQLFALANGAQTYKLKFGHRGFNHPVRTLATGRIDFTSQNHGYAVDRASVAQTSLTITQEEINDQTVEGLQHQDYPAFSVQYHPDAAPGPHDSAYLFDDFLKLMTQYHERKA</sequence>
<evidence type="ECO:0000256" key="8">
    <source>
        <dbReference type="ARBA" id="ARBA00022975"/>
    </source>
</evidence>
<keyword evidence="11" id="KW-0055">Arginine biosynthesis</keyword>
<dbReference type="Gene3D" id="3.50.30.20">
    <property type="entry name" value="Carbamoyl-phosphate synthase small subunit, N-terminal domain"/>
    <property type="match status" value="1"/>
</dbReference>
<comment type="catalytic activity">
    <reaction evidence="10 11">
        <text>L-glutamine + H2O = L-glutamate + NH4(+)</text>
        <dbReference type="Rhea" id="RHEA:15889"/>
        <dbReference type="ChEBI" id="CHEBI:15377"/>
        <dbReference type="ChEBI" id="CHEBI:28938"/>
        <dbReference type="ChEBI" id="CHEBI:29985"/>
        <dbReference type="ChEBI" id="CHEBI:58359"/>
    </reaction>
</comment>
<evidence type="ECO:0000256" key="10">
    <source>
        <dbReference type="ARBA" id="ARBA00049285"/>
    </source>
</evidence>
<feature type="active site" description="Nucleophile" evidence="11">
    <location>
        <position position="244"/>
    </location>
</feature>
<keyword evidence="6 11" id="KW-0067">ATP-binding</keyword>
<dbReference type="InterPro" id="IPR035686">
    <property type="entry name" value="CPSase_GATase1"/>
</dbReference>
<dbReference type="PANTHER" id="PTHR43418:SF7">
    <property type="entry name" value="CARBAMOYL-PHOSPHATE SYNTHASE SMALL CHAIN"/>
    <property type="match status" value="1"/>
</dbReference>
<dbReference type="FunFam" id="3.40.50.880:FF:000029">
    <property type="entry name" value="Carbamoyl-phosphate synthase small chain"/>
    <property type="match status" value="1"/>
</dbReference>
<dbReference type="NCBIfam" id="TIGR01368">
    <property type="entry name" value="CPSaseIIsmall"/>
    <property type="match status" value="1"/>
</dbReference>
<feature type="binding site" evidence="11">
    <location>
        <position position="219"/>
    </location>
    <ligand>
        <name>L-glutamine</name>
        <dbReference type="ChEBI" id="CHEBI:58359"/>
    </ligand>
</feature>
<dbReference type="AlphaFoldDB" id="A0A850R057"/>
<feature type="domain" description="Carbamoyl-phosphate synthase small subunit N-terminal" evidence="12">
    <location>
        <begin position="1"/>
        <end position="131"/>
    </location>
</feature>
<dbReference type="UniPathway" id="UPA00070">
    <property type="reaction ID" value="UER00115"/>
</dbReference>
<keyword evidence="4 11" id="KW-0436">Ligase</keyword>
<keyword evidence="8 11" id="KW-0665">Pyrimidine biosynthesis</keyword>
<keyword evidence="14" id="KW-1185">Reference proteome</keyword>